<keyword evidence="6" id="KW-0812">Transmembrane</keyword>
<protein>
    <recommendedName>
        <fullName evidence="6 7">Ribonuclease Y</fullName>
        <shortName evidence="6">RNase Y</shortName>
        <ecNumber evidence="6 7">3.1.-.-</ecNumber>
    </recommendedName>
</protein>
<dbReference type="InterPro" id="IPR004088">
    <property type="entry name" value="KH_dom_type_1"/>
</dbReference>
<dbReference type="InterPro" id="IPR022711">
    <property type="entry name" value="RNase_Y_N"/>
</dbReference>
<keyword evidence="2 6" id="KW-0540">Nuclease</keyword>
<evidence type="ECO:0000313" key="10">
    <source>
        <dbReference type="EMBL" id="MBO3116342.1"/>
    </source>
</evidence>
<evidence type="ECO:0000256" key="2">
    <source>
        <dbReference type="ARBA" id="ARBA00022722"/>
    </source>
</evidence>
<comment type="caution">
    <text evidence="10">The sequence shown here is derived from an EMBL/GenBank/DDBJ whole genome shotgun (WGS) entry which is preliminary data.</text>
</comment>
<reference evidence="10 11" key="1">
    <citation type="submission" date="2021-03" db="EMBL/GenBank/DDBJ databases">
        <title>Winogradskyella sp. nov., isolated from costal sediment.</title>
        <authorList>
            <person name="Gao C."/>
        </authorList>
    </citation>
    <scope>NUCLEOTIDE SEQUENCE [LARGE SCALE GENOMIC DNA]</scope>
    <source>
        <strain evidence="10 11">DF17</strain>
    </source>
</reference>
<evidence type="ECO:0000313" key="11">
    <source>
        <dbReference type="Proteomes" id="UP000676776"/>
    </source>
</evidence>
<dbReference type="InterPro" id="IPR006674">
    <property type="entry name" value="HD_domain"/>
</dbReference>
<dbReference type="CDD" id="cd22431">
    <property type="entry name" value="KH-I_RNaseY"/>
    <property type="match status" value="1"/>
</dbReference>
<dbReference type="RefSeq" id="WP_208153425.1">
    <property type="nucleotide sequence ID" value="NZ_JAGEVF010000004.1"/>
</dbReference>
<dbReference type="PANTHER" id="PTHR12826">
    <property type="entry name" value="RIBONUCLEASE Y"/>
    <property type="match status" value="1"/>
</dbReference>
<dbReference type="SUPFAM" id="SSF109604">
    <property type="entry name" value="HD-domain/PDEase-like"/>
    <property type="match status" value="1"/>
</dbReference>
<dbReference type="HAMAP" id="MF_00335">
    <property type="entry name" value="RNase_Y"/>
    <property type="match status" value="1"/>
</dbReference>
<dbReference type="NCBIfam" id="TIGR00277">
    <property type="entry name" value="HDIG"/>
    <property type="match status" value="1"/>
</dbReference>
<organism evidence="10 11">
    <name type="scientific">Winogradskyella pelagia</name>
    <dbReference type="NCBI Taxonomy" id="2819984"/>
    <lineage>
        <taxon>Bacteria</taxon>
        <taxon>Pseudomonadati</taxon>
        <taxon>Bacteroidota</taxon>
        <taxon>Flavobacteriia</taxon>
        <taxon>Flavobacteriales</taxon>
        <taxon>Flavobacteriaceae</taxon>
        <taxon>Winogradskyella</taxon>
    </lineage>
</organism>
<keyword evidence="3 6" id="KW-0255">Endonuclease</keyword>
<dbReference type="SUPFAM" id="SSF54791">
    <property type="entry name" value="Eukaryotic type KH-domain (KH-domain type I)"/>
    <property type="match status" value="1"/>
</dbReference>
<dbReference type="CDD" id="cd00077">
    <property type="entry name" value="HDc"/>
    <property type="match status" value="1"/>
</dbReference>
<dbReference type="InterPro" id="IPR003607">
    <property type="entry name" value="HD/PDEase_dom"/>
</dbReference>
<feature type="domain" description="HD" evidence="9">
    <location>
        <begin position="339"/>
        <end position="434"/>
    </location>
</feature>
<comment type="function">
    <text evidence="6">Endoribonuclease that initiates mRNA decay.</text>
</comment>
<keyword evidence="6" id="KW-0472">Membrane</keyword>
<dbReference type="Gene3D" id="1.10.3210.10">
    <property type="entry name" value="Hypothetical protein af1432"/>
    <property type="match status" value="1"/>
</dbReference>
<dbReference type="Pfam" id="PF00013">
    <property type="entry name" value="KH_1"/>
    <property type="match status" value="1"/>
</dbReference>
<dbReference type="EMBL" id="JAGEVF010000004">
    <property type="protein sequence ID" value="MBO3116342.1"/>
    <property type="molecule type" value="Genomic_DNA"/>
</dbReference>
<dbReference type="Pfam" id="PF12072">
    <property type="entry name" value="RNase_Y_N"/>
    <property type="match status" value="1"/>
</dbReference>
<dbReference type="Proteomes" id="UP000676776">
    <property type="component" value="Unassembled WGS sequence"/>
</dbReference>
<dbReference type="PROSITE" id="PS50084">
    <property type="entry name" value="KH_TYPE_1"/>
    <property type="match status" value="1"/>
</dbReference>
<evidence type="ECO:0000259" key="9">
    <source>
        <dbReference type="PROSITE" id="PS51831"/>
    </source>
</evidence>
<proteinExistence type="inferred from homology"/>
<dbReference type="InterPro" id="IPR017705">
    <property type="entry name" value="Ribonuclease_Y"/>
</dbReference>
<gene>
    <name evidence="6 10" type="primary">rny</name>
    <name evidence="10" type="ORF">J4050_06265</name>
</gene>
<keyword evidence="1 6" id="KW-1003">Cell membrane</keyword>
<evidence type="ECO:0000256" key="3">
    <source>
        <dbReference type="ARBA" id="ARBA00022759"/>
    </source>
</evidence>
<sequence>MDTNTILYIVGAVVLGVIIGYLIASSLQKGKASKVIRDAQNESKSILKQATADAEALKKDKILQAKEKFIELKAEHEKVILSRDKKMAEAEKRIRDKESQISNELSKTKKTNQSLEDKKKDYDFRLEFLEKKRVEVEKAHKSQIKQLEVISQLSAEEAKEQLIESLKEEAKTDAMAFVQDRVEEAKLTAQQEAKKIIINTIQRIGTEEAIDNCVSVFNIESDDVKGRIIGREGRNIRAIEAATGVEIIVDDTPEAIILSCFDSVRREIARLSLHKLVTDGRIHPARIEEVVRKTEKQIEQEIIEVGKRTVIDLGIHGLHPELIKMVGRMKYRSSYGQNLLQHSREVAKLCGVMAAELGLNPKLAKRAGLLHDIGKVPSSEADIETPHAILGMQWAEKHGEKPEVCNAIGAHHDEIEMTTLLSPIIQVCDAISGARPGARRQVLDSYIQRLKDLEDVAFGFTGVKKAYAIQAGRELRVIVESEKVSDDKAASLSFEISQKIQTDMTYPGQVKVTVIRETRAINIAK</sequence>
<evidence type="ECO:0000256" key="5">
    <source>
        <dbReference type="ARBA" id="ARBA00022884"/>
    </source>
</evidence>
<dbReference type="InterPro" id="IPR004087">
    <property type="entry name" value="KH_dom"/>
</dbReference>
<dbReference type="SMART" id="SM00471">
    <property type="entry name" value="HDc"/>
    <property type="match status" value="1"/>
</dbReference>
<feature type="region of interest" description="Disordered" evidence="8">
    <location>
        <begin position="92"/>
        <end position="113"/>
    </location>
</feature>
<dbReference type="Gene3D" id="3.30.1370.10">
    <property type="entry name" value="K Homology domain, type 1"/>
    <property type="match status" value="1"/>
</dbReference>
<dbReference type="SMART" id="SM00322">
    <property type="entry name" value="KH"/>
    <property type="match status" value="1"/>
</dbReference>
<evidence type="ECO:0000256" key="7">
    <source>
        <dbReference type="NCBIfam" id="TIGR03319"/>
    </source>
</evidence>
<evidence type="ECO:0000256" key="4">
    <source>
        <dbReference type="ARBA" id="ARBA00022801"/>
    </source>
</evidence>
<keyword evidence="6" id="KW-1133">Transmembrane helix</keyword>
<dbReference type="PROSITE" id="PS51831">
    <property type="entry name" value="HD"/>
    <property type="match status" value="1"/>
</dbReference>
<evidence type="ECO:0000256" key="8">
    <source>
        <dbReference type="SAM" id="MobiDB-lite"/>
    </source>
</evidence>
<name>A0ABS3T0S8_9FLAO</name>
<dbReference type="Pfam" id="PF01966">
    <property type="entry name" value="HD"/>
    <property type="match status" value="1"/>
</dbReference>
<keyword evidence="5 6" id="KW-0694">RNA-binding</keyword>
<dbReference type="EC" id="3.1.-.-" evidence="6 7"/>
<evidence type="ECO:0000256" key="1">
    <source>
        <dbReference type="ARBA" id="ARBA00022475"/>
    </source>
</evidence>
<accession>A0ABS3T0S8</accession>
<evidence type="ECO:0000256" key="6">
    <source>
        <dbReference type="HAMAP-Rule" id="MF_00335"/>
    </source>
</evidence>
<keyword evidence="11" id="KW-1185">Reference proteome</keyword>
<dbReference type="PANTHER" id="PTHR12826:SF15">
    <property type="entry name" value="RIBONUCLEASE Y"/>
    <property type="match status" value="1"/>
</dbReference>
<keyword evidence="4 6" id="KW-0378">Hydrolase</keyword>
<comment type="subcellular location">
    <subcellularLocation>
        <location evidence="6">Cell membrane</location>
        <topology evidence="6">Single-pass membrane protein</topology>
    </subcellularLocation>
</comment>
<dbReference type="InterPro" id="IPR006675">
    <property type="entry name" value="HDIG_dom"/>
</dbReference>
<dbReference type="NCBIfam" id="TIGR03319">
    <property type="entry name" value="RNase_Y"/>
    <property type="match status" value="1"/>
</dbReference>
<feature type="transmembrane region" description="Helical" evidence="6">
    <location>
        <begin position="6"/>
        <end position="24"/>
    </location>
</feature>
<comment type="similarity">
    <text evidence="6">Belongs to the RNase Y family.</text>
</comment>
<dbReference type="InterPro" id="IPR036612">
    <property type="entry name" value="KH_dom_type_1_sf"/>
</dbReference>